<dbReference type="CDD" id="cd07535">
    <property type="entry name" value="HAD_VSP"/>
    <property type="match status" value="1"/>
</dbReference>
<accession>A0AAQ3JVB8</accession>
<evidence type="ECO:0000313" key="6">
    <source>
        <dbReference type="Proteomes" id="UP001327560"/>
    </source>
</evidence>
<dbReference type="Pfam" id="PF03767">
    <property type="entry name" value="Acid_phosphat_B"/>
    <property type="match status" value="1"/>
</dbReference>
<protein>
    <submittedName>
        <fullName evidence="5">Acid phosphatase 1-like</fullName>
    </submittedName>
</protein>
<dbReference type="Gene3D" id="3.40.50.1000">
    <property type="entry name" value="HAD superfamily/HAD-like"/>
    <property type="match status" value="1"/>
</dbReference>
<dbReference type="AlphaFoldDB" id="A0AAQ3JVB8"/>
<proteinExistence type="inferred from homology"/>
<dbReference type="InterPro" id="IPR023214">
    <property type="entry name" value="HAD_sf"/>
</dbReference>
<reference evidence="5 6" key="1">
    <citation type="submission" date="2023-10" db="EMBL/GenBank/DDBJ databases">
        <title>Chromosome-scale genome assembly provides insights into flower coloration mechanisms of Canna indica.</title>
        <authorList>
            <person name="Li C."/>
        </authorList>
    </citation>
    <scope>NUCLEOTIDE SEQUENCE [LARGE SCALE GENOMIC DNA]</scope>
    <source>
        <tissue evidence="5">Flower</tissue>
    </source>
</reference>
<gene>
    <name evidence="5" type="ORF">Cni_G05686</name>
</gene>
<feature type="signal peptide" evidence="4">
    <location>
        <begin position="1"/>
        <end position="18"/>
    </location>
</feature>
<dbReference type="EMBL" id="CP136891">
    <property type="protein sequence ID" value="WOK96978.1"/>
    <property type="molecule type" value="Genomic_DNA"/>
</dbReference>
<comment type="similarity">
    <text evidence="3">Belongs to the APS1/VSP family.</text>
</comment>
<dbReference type="InterPro" id="IPR010028">
    <property type="entry name" value="Acid_phosphatase_pln"/>
</dbReference>
<dbReference type="Proteomes" id="UP001327560">
    <property type="component" value="Chromosome 2"/>
</dbReference>
<name>A0AAQ3JVB8_9LILI</name>
<organism evidence="5 6">
    <name type="scientific">Canna indica</name>
    <name type="common">Indian-shot</name>
    <dbReference type="NCBI Taxonomy" id="4628"/>
    <lineage>
        <taxon>Eukaryota</taxon>
        <taxon>Viridiplantae</taxon>
        <taxon>Streptophyta</taxon>
        <taxon>Embryophyta</taxon>
        <taxon>Tracheophyta</taxon>
        <taxon>Spermatophyta</taxon>
        <taxon>Magnoliopsida</taxon>
        <taxon>Liliopsida</taxon>
        <taxon>Zingiberales</taxon>
        <taxon>Cannaceae</taxon>
        <taxon>Canna</taxon>
    </lineage>
</organism>
<evidence type="ECO:0000256" key="2">
    <source>
        <dbReference type="ARBA" id="ARBA00023180"/>
    </source>
</evidence>
<feature type="chain" id="PRO_5042941553" evidence="4">
    <location>
        <begin position="19"/>
        <end position="257"/>
    </location>
</feature>
<keyword evidence="2" id="KW-0325">Glycoprotein</keyword>
<dbReference type="NCBIfam" id="TIGR01675">
    <property type="entry name" value="plant-AP"/>
    <property type="match status" value="1"/>
</dbReference>
<dbReference type="InterPro" id="IPR014403">
    <property type="entry name" value="APS1/VSP"/>
</dbReference>
<evidence type="ECO:0000313" key="5">
    <source>
        <dbReference type="EMBL" id="WOK96978.1"/>
    </source>
</evidence>
<dbReference type="PIRSF" id="PIRSF002674">
    <property type="entry name" value="VSP"/>
    <property type="match status" value="1"/>
</dbReference>
<sequence>MGRFLLLIFLLISISAAADRSHSLLRTVPDVAAPADAAADDRLYCGSWWFSVETNNARFWRMVPPRCRGFVEEYMSGDRYASDSYAVAAESLAFAESVRIADDGKDAWVFDVDETLLSNIPYYAVNGYGSKLFNETSFNEWVSLGRAPALPASLRLYEELLVLGFQIVLLTGRSEAQRKITEDNLSSAGYHSWRSFILREACDIGKHAVDFKSERRVELEAQGFRIQGCSGDQWSDLLGSSMAKRSFKLPNPMYYID</sequence>
<keyword evidence="6" id="KW-1185">Reference proteome</keyword>
<dbReference type="InterPro" id="IPR036412">
    <property type="entry name" value="HAD-like_sf"/>
</dbReference>
<dbReference type="InterPro" id="IPR005519">
    <property type="entry name" value="Acid_phosphat_B-like"/>
</dbReference>
<evidence type="ECO:0000256" key="3">
    <source>
        <dbReference type="PIRNR" id="PIRNR002674"/>
    </source>
</evidence>
<dbReference type="PANTHER" id="PTHR31284:SF10">
    <property type="entry name" value="ACID PHOSPHATASE-LIKE PROTEIN"/>
    <property type="match status" value="1"/>
</dbReference>
<evidence type="ECO:0000256" key="4">
    <source>
        <dbReference type="SAM" id="SignalP"/>
    </source>
</evidence>
<dbReference type="PANTHER" id="PTHR31284">
    <property type="entry name" value="ACID PHOSPHATASE-LIKE PROTEIN"/>
    <property type="match status" value="1"/>
</dbReference>
<dbReference type="SUPFAM" id="SSF56784">
    <property type="entry name" value="HAD-like"/>
    <property type="match status" value="1"/>
</dbReference>
<dbReference type="GO" id="GO:0003993">
    <property type="term" value="F:acid phosphatase activity"/>
    <property type="evidence" value="ECO:0007669"/>
    <property type="project" value="InterPro"/>
</dbReference>
<keyword evidence="1 4" id="KW-0732">Signal</keyword>
<evidence type="ECO:0000256" key="1">
    <source>
        <dbReference type="ARBA" id="ARBA00022729"/>
    </source>
</evidence>